<gene>
    <name evidence="2" type="ORF">SacazDRAFT_03998</name>
</gene>
<dbReference type="InterPro" id="IPR036890">
    <property type="entry name" value="HATPase_C_sf"/>
</dbReference>
<name>H8GCT1_9PSEU</name>
<dbReference type="EMBL" id="CM001466">
    <property type="protein sequence ID" value="EHY90854.1"/>
    <property type="molecule type" value="Genomic_DNA"/>
</dbReference>
<sequence>MGRHELVDWFGPRCHGPMELRIPADPRHLAAVRLLAQGVAQREGFGPDEVTDIVLAVDEACASLIRASVPGALLTCRLSVTFGTLRAEVFATTVSGGVPSSQSLGWRVLGTVTDSVSAWRYETDPHRDSDRVVHIDFAKQGARGMAR</sequence>
<evidence type="ECO:0000313" key="3">
    <source>
        <dbReference type="Proteomes" id="UP000004705"/>
    </source>
</evidence>
<dbReference type="OrthoDB" id="3694612at2"/>
<dbReference type="AlphaFoldDB" id="H8GCT1"/>
<dbReference type="Pfam" id="PF13581">
    <property type="entry name" value="HATPase_c_2"/>
    <property type="match status" value="1"/>
</dbReference>
<dbReference type="HOGENOM" id="CLU_116681_1_1_11"/>
<keyword evidence="3" id="KW-1185">Reference proteome</keyword>
<dbReference type="InterPro" id="IPR003594">
    <property type="entry name" value="HATPase_dom"/>
</dbReference>
<protein>
    <recommendedName>
        <fullName evidence="1">Histidine kinase/HSP90-like ATPase domain-containing protein</fullName>
    </recommendedName>
</protein>
<evidence type="ECO:0000259" key="1">
    <source>
        <dbReference type="Pfam" id="PF13581"/>
    </source>
</evidence>
<proteinExistence type="predicted"/>
<dbReference type="Gene3D" id="3.30.565.10">
    <property type="entry name" value="Histidine kinase-like ATPase, C-terminal domain"/>
    <property type="match status" value="1"/>
</dbReference>
<dbReference type="RefSeq" id="WP_005444429.1">
    <property type="nucleotide sequence ID" value="NZ_CM001466.1"/>
</dbReference>
<evidence type="ECO:0000313" key="2">
    <source>
        <dbReference type="EMBL" id="EHY90854.1"/>
    </source>
</evidence>
<dbReference type="Proteomes" id="UP000004705">
    <property type="component" value="Chromosome"/>
</dbReference>
<organism evidence="2 3">
    <name type="scientific">Saccharomonospora azurea NA-128</name>
    <dbReference type="NCBI Taxonomy" id="882081"/>
    <lineage>
        <taxon>Bacteria</taxon>
        <taxon>Bacillati</taxon>
        <taxon>Actinomycetota</taxon>
        <taxon>Actinomycetes</taxon>
        <taxon>Pseudonocardiales</taxon>
        <taxon>Pseudonocardiaceae</taxon>
        <taxon>Saccharomonospora</taxon>
    </lineage>
</organism>
<feature type="domain" description="Histidine kinase/HSP90-like ATPase" evidence="1">
    <location>
        <begin position="22"/>
        <end position="136"/>
    </location>
</feature>
<accession>H8GCT1</accession>
<reference evidence="2 3" key="1">
    <citation type="journal article" date="2012" name="Stand. Genomic Sci.">
        <title>Genome sequence of the soil bacterium Saccharomonospora azurea type strain (NA-128(T)).</title>
        <authorList>
            <person name="Klenk H.P."/>
            <person name="Held B."/>
            <person name="Lucas S."/>
            <person name="Lapidus A."/>
            <person name="Copeland A."/>
            <person name="Hammon N."/>
            <person name="Pitluck S."/>
            <person name="Goodwin L.A."/>
            <person name="Han C."/>
            <person name="Tapia R."/>
            <person name="Brambilla E.M."/>
            <person name="Potter G."/>
            <person name="Land M."/>
            <person name="Ivanova N."/>
            <person name="Rohde M."/>
            <person name="Goker M."/>
            <person name="Detter J.C."/>
            <person name="Kyrpides N.C."/>
            <person name="Woyke T."/>
        </authorList>
    </citation>
    <scope>NUCLEOTIDE SEQUENCE [LARGE SCALE GENOMIC DNA]</scope>
    <source>
        <strain evidence="2 3">NA-128</strain>
    </source>
</reference>